<feature type="chain" id="PRO_5016395269" evidence="1">
    <location>
        <begin position="22"/>
        <end position="70"/>
    </location>
</feature>
<sequence length="70" mass="7753">MAQRQCHSVAVIFLVVLMVMTQLPGGHMVMQVSFIASKPFCGRPGSKYKTCLPHPNPGHHNCKGNDPYCR</sequence>
<keyword evidence="3" id="KW-1185">Reference proteome</keyword>
<name>A0A314XSJ9_PRUYE</name>
<dbReference type="EMBL" id="PJQY01002024">
    <property type="protein sequence ID" value="PQP97012.1"/>
    <property type="molecule type" value="Genomic_DNA"/>
</dbReference>
<comment type="caution">
    <text evidence="2">The sequence shown here is derived from an EMBL/GenBank/DDBJ whole genome shotgun (WGS) entry which is preliminary data.</text>
</comment>
<dbReference type="AlphaFoldDB" id="A0A314XSJ9"/>
<evidence type="ECO:0000313" key="2">
    <source>
        <dbReference type="EMBL" id="PQP97012.1"/>
    </source>
</evidence>
<keyword evidence="1" id="KW-0732">Signal</keyword>
<reference evidence="2 3" key="1">
    <citation type="submission" date="2018-02" db="EMBL/GenBank/DDBJ databases">
        <title>Draft genome of wild Prunus yedoensis var. nudiflora.</title>
        <authorList>
            <person name="Baek S."/>
            <person name="Kim J.-H."/>
            <person name="Choi K."/>
            <person name="Kim G.-B."/>
            <person name="Cho A."/>
            <person name="Jang H."/>
            <person name="Shin C.-H."/>
            <person name="Yu H.-J."/>
            <person name="Mun J.-H."/>
        </authorList>
    </citation>
    <scope>NUCLEOTIDE SEQUENCE [LARGE SCALE GENOMIC DNA]</scope>
    <source>
        <strain evidence="3">cv. Jeju island</strain>
        <tissue evidence="2">Leaf</tissue>
    </source>
</reference>
<gene>
    <name evidence="2" type="ORF">Pyn_39293</name>
</gene>
<dbReference type="Proteomes" id="UP000250321">
    <property type="component" value="Unassembled WGS sequence"/>
</dbReference>
<evidence type="ECO:0000256" key="1">
    <source>
        <dbReference type="SAM" id="SignalP"/>
    </source>
</evidence>
<protein>
    <submittedName>
        <fullName evidence="2">Uncharacterized protein</fullName>
    </submittedName>
</protein>
<organism evidence="2 3">
    <name type="scientific">Prunus yedoensis var. nudiflora</name>
    <dbReference type="NCBI Taxonomy" id="2094558"/>
    <lineage>
        <taxon>Eukaryota</taxon>
        <taxon>Viridiplantae</taxon>
        <taxon>Streptophyta</taxon>
        <taxon>Embryophyta</taxon>
        <taxon>Tracheophyta</taxon>
        <taxon>Spermatophyta</taxon>
        <taxon>Magnoliopsida</taxon>
        <taxon>eudicotyledons</taxon>
        <taxon>Gunneridae</taxon>
        <taxon>Pentapetalae</taxon>
        <taxon>rosids</taxon>
        <taxon>fabids</taxon>
        <taxon>Rosales</taxon>
        <taxon>Rosaceae</taxon>
        <taxon>Amygdaloideae</taxon>
        <taxon>Amygdaleae</taxon>
        <taxon>Prunus</taxon>
    </lineage>
</organism>
<proteinExistence type="predicted"/>
<accession>A0A314XSJ9</accession>
<feature type="signal peptide" evidence="1">
    <location>
        <begin position="1"/>
        <end position="21"/>
    </location>
</feature>
<evidence type="ECO:0000313" key="3">
    <source>
        <dbReference type="Proteomes" id="UP000250321"/>
    </source>
</evidence>